<name>A0A6P1Q2C5_9GAMM</name>
<keyword evidence="3" id="KW-1185">Reference proteome</keyword>
<sequence length="99" mass="11395">MADLQLIDTLELGDDAESHYKYEIYGADDATPEYALIFTRQGENEEWQQSDKLPFAAADEKQEATSGTMDYGSGDSLPDLRDLRQEAKERCEQHYRENR</sequence>
<proteinExistence type="predicted"/>
<evidence type="ECO:0000313" key="3">
    <source>
        <dbReference type="Proteomes" id="UP000464053"/>
    </source>
</evidence>
<feature type="region of interest" description="Disordered" evidence="1">
    <location>
        <begin position="41"/>
        <end position="83"/>
    </location>
</feature>
<evidence type="ECO:0000256" key="1">
    <source>
        <dbReference type="SAM" id="MobiDB-lite"/>
    </source>
</evidence>
<gene>
    <name evidence="2" type="ORF">C7M51_03071</name>
</gene>
<dbReference type="Proteomes" id="UP000464053">
    <property type="component" value="Chromosome"/>
</dbReference>
<dbReference type="RefSeq" id="WP_160622541.1">
    <property type="nucleotide sequence ID" value="NZ_CP028271.1"/>
</dbReference>
<dbReference type="OrthoDB" id="6504936at2"/>
<organism evidence="2 3">
    <name type="scientific">Mixta intestinalis</name>
    <dbReference type="NCBI Taxonomy" id="1615494"/>
    <lineage>
        <taxon>Bacteria</taxon>
        <taxon>Pseudomonadati</taxon>
        <taxon>Pseudomonadota</taxon>
        <taxon>Gammaproteobacteria</taxon>
        <taxon>Enterobacterales</taxon>
        <taxon>Erwiniaceae</taxon>
        <taxon>Mixta</taxon>
    </lineage>
</organism>
<evidence type="ECO:0000313" key="2">
    <source>
        <dbReference type="EMBL" id="QHM72753.1"/>
    </source>
</evidence>
<dbReference type="AlphaFoldDB" id="A0A6P1Q2C5"/>
<protein>
    <submittedName>
        <fullName evidence="2">Uncharacterized protein</fullName>
    </submittedName>
</protein>
<reference evidence="2 3" key="1">
    <citation type="submission" date="2018-03" db="EMBL/GenBank/DDBJ databases">
        <title>Pantoea intestinalis SRCM103226 isolated form the mealworm.</title>
        <authorList>
            <person name="Jeong D.-Y."/>
            <person name="Kim J.W."/>
        </authorList>
    </citation>
    <scope>NUCLEOTIDE SEQUENCE [LARGE SCALE GENOMIC DNA]</scope>
    <source>
        <strain evidence="2 3">SRCM103226</strain>
    </source>
</reference>
<dbReference type="KEGG" id="mint:C7M51_03071"/>
<dbReference type="EMBL" id="CP028271">
    <property type="protein sequence ID" value="QHM72753.1"/>
    <property type="molecule type" value="Genomic_DNA"/>
</dbReference>
<accession>A0A6P1Q2C5</accession>